<dbReference type="EMBL" id="CP002394">
    <property type="protein sequence ID" value="ADU29929.1"/>
    <property type="molecule type" value="Genomic_DNA"/>
</dbReference>
<dbReference type="STRING" id="649639.Bcell_1666"/>
<sequence length="198" mass="22719" precursor="true">MKQHRIVLFLPLAVMIGLFIFGYITFTQTPAITNEELVNHIEFTVDTNAESDGSYSVDVTWHWTDFPQDGLSGDDFIEIILLNGEMESVQGTITSEHLLLHQSEDIIYDNNVSTETDNGIAMRFPNEMRDNEMLGPRGNISLYVKDALDDDIHYVQAIYYHTWGGIVEDLPHHHSIVDFLGEQEGLRYWDIQRTSNIQ</sequence>
<name>E6TWX9_EVAC2</name>
<dbReference type="AlphaFoldDB" id="E6TWX9"/>
<dbReference type="RefSeq" id="WP_013488266.1">
    <property type="nucleotide sequence ID" value="NC_014829.1"/>
</dbReference>
<evidence type="ECO:0000313" key="2">
    <source>
        <dbReference type="EMBL" id="ADU29929.1"/>
    </source>
</evidence>
<dbReference type="KEGG" id="bco:Bcell_1666"/>
<evidence type="ECO:0000256" key="1">
    <source>
        <dbReference type="SAM" id="Phobius"/>
    </source>
</evidence>
<protein>
    <submittedName>
        <fullName evidence="2">Uncharacterized protein</fullName>
    </submittedName>
</protein>
<dbReference type="HOGENOM" id="CLU_1451733_0_0_9"/>
<feature type="transmembrane region" description="Helical" evidence="1">
    <location>
        <begin position="7"/>
        <end position="26"/>
    </location>
</feature>
<keyword evidence="1" id="KW-0472">Membrane</keyword>
<keyword evidence="1" id="KW-0812">Transmembrane</keyword>
<reference evidence="2 3" key="1">
    <citation type="submission" date="2010-12" db="EMBL/GenBank/DDBJ databases">
        <title>Complete sequence of Bacillus cellulosilyticus DSM 2522.</title>
        <authorList>
            <consortium name="US DOE Joint Genome Institute"/>
            <person name="Lucas S."/>
            <person name="Copeland A."/>
            <person name="Lapidus A."/>
            <person name="Cheng J.-F."/>
            <person name="Bruce D."/>
            <person name="Goodwin L."/>
            <person name="Pitluck S."/>
            <person name="Chertkov O."/>
            <person name="Detter J.C."/>
            <person name="Han C."/>
            <person name="Tapia R."/>
            <person name="Land M."/>
            <person name="Hauser L."/>
            <person name="Jeffries C."/>
            <person name="Kyrpides N."/>
            <person name="Ivanova N."/>
            <person name="Mikhailova N."/>
            <person name="Brumm P."/>
            <person name="Mead D."/>
            <person name="Woyke T."/>
        </authorList>
    </citation>
    <scope>NUCLEOTIDE SEQUENCE [LARGE SCALE GENOMIC DNA]</scope>
    <source>
        <strain evidence="3">ATCC 21833 / DSM 2522 / FERM P-1141 / JCM 9156 / N-4</strain>
    </source>
</reference>
<dbReference type="eggNOG" id="ENOG5032BQE">
    <property type="taxonomic scope" value="Bacteria"/>
</dbReference>
<organism evidence="2 3">
    <name type="scientific">Evansella cellulosilytica (strain ATCC 21833 / DSM 2522 / FERM P-1141 / JCM 9156 / N-4)</name>
    <name type="common">Bacillus cellulosilyticus</name>
    <dbReference type="NCBI Taxonomy" id="649639"/>
    <lineage>
        <taxon>Bacteria</taxon>
        <taxon>Bacillati</taxon>
        <taxon>Bacillota</taxon>
        <taxon>Bacilli</taxon>
        <taxon>Bacillales</taxon>
        <taxon>Bacillaceae</taxon>
        <taxon>Evansella</taxon>
    </lineage>
</organism>
<proteinExistence type="predicted"/>
<keyword evidence="1" id="KW-1133">Transmembrane helix</keyword>
<gene>
    <name evidence="2" type="ordered locus">Bcell_1666</name>
</gene>
<dbReference type="OrthoDB" id="2940341at2"/>
<accession>E6TWX9</accession>
<keyword evidence="3" id="KW-1185">Reference proteome</keyword>
<evidence type="ECO:0000313" key="3">
    <source>
        <dbReference type="Proteomes" id="UP000001401"/>
    </source>
</evidence>
<dbReference type="Proteomes" id="UP000001401">
    <property type="component" value="Chromosome"/>
</dbReference>